<sequence>MVTAGLLTLGPVVSLAVARAARGLPPAAADASIGIGDRVRLRRPGMRPVAATIARRLAGGGLVVTLSDDGSDLTVRRDQVERLAPLARGDRVQHLPTGQYGTVTGGCWMALQVAFDADGLAPATVAALRVDLHPCAGPWHGTDPTPPEAA</sequence>
<protein>
    <submittedName>
        <fullName evidence="1">Uncharacterized protein</fullName>
    </submittedName>
</protein>
<comment type="caution">
    <text evidence="1">The sequence shown here is derived from an EMBL/GenBank/DDBJ whole genome shotgun (WGS) entry which is preliminary data.</text>
</comment>
<evidence type="ECO:0000313" key="2">
    <source>
        <dbReference type="Proteomes" id="UP000278222"/>
    </source>
</evidence>
<proteinExistence type="predicted"/>
<keyword evidence="2" id="KW-1185">Reference proteome</keyword>
<gene>
    <name evidence="1" type="ORF">EDC65_2279</name>
</gene>
<name>A0A3N1MCK5_9PROT</name>
<dbReference type="EMBL" id="RJKX01000013">
    <property type="protein sequence ID" value="ROQ00480.1"/>
    <property type="molecule type" value="Genomic_DNA"/>
</dbReference>
<organism evidence="1 2">
    <name type="scientific">Stella humosa</name>
    <dbReference type="NCBI Taxonomy" id="94"/>
    <lineage>
        <taxon>Bacteria</taxon>
        <taxon>Pseudomonadati</taxon>
        <taxon>Pseudomonadota</taxon>
        <taxon>Alphaproteobacteria</taxon>
        <taxon>Rhodospirillales</taxon>
        <taxon>Stellaceae</taxon>
        <taxon>Stella</taxon>
    </lineage>
</organism>
<reference evidence="1 2" key="1">
    <citation type="submission" date="2018-11" db="EMBL/GenBank/DDBJ databases">
        <title>Genomic Encyclopedia of Type Strains, Phase IV (KMG-IV): sequencing the most valuable type-strain genomes for metagenomic binning, comparative biology and taxonomic classification.</title>
        <authorList>
            <person name="Goeker M."/>
        </authorList>
    </citation>
    <scope>NUCLEOTIDE SEQUENCE [LARGE SCALE GENOMIC DNA]</scope>
    <source>
        <strain evidence="1 2">DSM 5900</strain>
    </source>
</reference>
<accession>A0A3N1MCK5</accession>
<dbReference type="Proteomes" id="UP000278222">
    <property type="component" value="Unassembled WGS sequence"/>
</dbReference>
<dbReference type="AlphaFoldDB" id="A0A3N1MCK5"/>
<evidence type="ECO:0000313" key="1">
    <source>
        <dbReference type="EMBL" id="ROQ00480.1"/>
    </source>
</evidence>